<dbReference type="AlphaFoldDB" id="A0A0E9TVQ1"/>
<reference evidence="1" key="1">
    <citation type="submission" date="2014-11" db="EMBL/GenBank/DDBJ databases">
        <authorList>
            <person name="Amaro Gonzalez C."/>
        </authorList>
    </citation>
    <scope>NUCLEOTIDE SEQUENCE</scope>
</reference>
<proteinExistence type="predicted"/>
<reference evidence="1" key="2">
    <citation type="journal article" date="2015" name="Fish Shellfish Immunol.">
        <title>Early steps in the European eel (Anguilla anguilla)-Vibrio vulnificus interaction in the gills: Role of the RtxA13 toxin.</title>
        <authorList>
            <person name="Callol A."/>
            <person name="Pajuelo D."/>
            <person name="Ebbesson L."/>
            <person name="Teles M."/>
            <person name="MacKenzie S."/>
            <person name="Amaro C."/>
        </authorList>
    </citation>
    <scope>NUCLEOTIDE SEQUENCE</scope>
</reference>
<sequence>MVLFQFTAILCPTSKMAVRFSPTADSSLV</sequence>
<accession>A0A0E9TVQ1</accession>
<evidence type="ECO:0000313" key="1">
    <source>
        <dbReference type="EMBL" id="JAH56788.1"/>
    </source>
</evidence>
<name>A0A0E9TVQ1_ANGAN</name>
<protein>
    <submittedName>
        <fullName evidence="1">Uncharacterized protein</fullName>
    </submittedName>
</protein>
<organism evidence="1">
    <name type="scientific">Anguilla anguilla</name>
    <name type="common">European freshwater eel</name>
    <name type="synonym">Muraena anguilla</name>
    <dbReference type="NCBI Taxonomy" id="7936"/>
    <lineage>
        <taxon>Eukaryota</taxon>
        <taxon>Metazoa</taxon>
        <taxon>Chordata</taxon>
        <taxon>Craniata</taxon>
        <taxon>Vertebrata</taxon>
        <taxon>Euteleostomi</taxon>
        <taxon>Actinopterygii</taxon>
        <taxon>Neopterygii</taxon>
        <taxon>Teleostei</taxon>
        <taxon>Anguilliformes</taxon>
        <taxon>Anguillidae</taxon>
        <taxon>Anguilla</taxon>
    </lineage>
</organism>
<dbReference type="EMBL" id="GBXM01051789">
    <property type="protein sequence ID" value="JAH56788.1"/>
    <property type="molecule type" value="Transcribed_RNA"/>
</dbReference>